<dbReference type="RefSeq" id="WP_005677134.1">
    <property type="nucleotide sequence ID" value="NZ_CABMOQ010000001.1"/>
</dbReference>
<protein>
    <submittedName>
        <fullName evidence="7">Helix-turn-helix domain-containing protein</fullName>
    </submittedName>
    <submittedName>
        <fullName evidence="5">Putative AraC-family regulatory protein</fullName>
    </submittedName>
</protein>
<dbReference type="InterPro" id="IPR009057">
    <property type="entry name" value="Homeodomain-like_sf"/>
</dbReference>
<dbReference type="EMBL" id="JAUONL010000004">
    <property type="protein sequence ID" value="MDO6357363.1"/>
    <property type="molecule type" value="Genomic_DNA"/>
</dbReference>
<dbReference type="Proteomes" id="UP000095657">
    <property type="component" value="Unassembled WGS sequence"/>
</dbReference>
<keyword evidence="2" id="KW-0238">DNA-binding</keyword>
<feature type="domain" description="HTH araC/xylS-type" evidence="4">
    <location>
        <begin position="187"/>
        <end position="285"/>
    </location>
</feature>
<dbReference type="Pfam" id="PF12833">
    <property type="entry name" value="HTH_18"/>
    <property type="match status" value="1"/>
</dbReference>
<evidence type="ECO:0000256" key="3">
    <source>
        <dbReference type="ARBA" id="ARBA00023163"/>
    </source>
</evidence>
<dbReference type="GO" id="GO:0003700">
    <property type="term" value="F:DNA-binding transcription factor activity"/>
    <property type="evidence" value="ECO:0007669"/>
    <property type="project" value="InterPro"/>
</dbReference>
<accession>A0A174P5I2</accession>
<dbReference type="AlphaFoldDB" id="A0A174P5I2"/>
<dbReference type="STRING" id="47678.ERS852494_02482"/>
<evidence type="ECO:0000313" key="8">
    <source>
        <dbReference type="EMBL" id="UVQ98042.1"/>
    </source>
</evidence>
<dbReference type="SMART" id="SM00342">
    <property type="entry name" value="HTH_ARAC"/>
    <property type="match status" value="1"/>
</dbReference>
<reference evidence="9 10" key="1">
    <citation type="submission" date="2015-09" db="EMBL/GenBank/DDBJ databases">
        <authorList>
            <consortium name="Pathogen Informatics"/>
        </authorList>
    </citation>
    <scope>NUCLEOTIDE SEQUENCE [LARGE SCALE GENOMIC DNA]</scope>
    <source>
        <strain evidence="5 9">2789STDY5834880</strain>
        <strain evidence="6 10">2789STDY5834946</strain>
    </source>
</reference>
<dbReference type="GeneID" id="75112822"/>
<dbReference type="PANTHER" id="PTHR43280">
    <property type="entry name" value="ARAC-FAMILY TRANSCRIPTIONAL REGULATOR"/>
    <property type="match status" value="1"/>
</dbReference>
<keyword evidence="1" id="KW-0805">Transcription regulation</keyword>
<keyword evidence="3" id="KW-0804">Transcription</keyword>
<evidence type="ECO:0000313" key="5">
    <source>
        <dbReference type="EMBL" id="CUP53575.1"/>
    </source>
</evidence>
<dbReference type="EMBL" id="CZBL01000013">
    <property type="protein sequence ID" value="CUQ40595.1"/>
    <property type="molecule type" value="Genomic_DNA"/>
</dbReference>
<dbReference type="PANTHER" id="PTHR43280:SF32">
    <property type="entry name" value="TRANSCRIPTIONAL REGULATORY PROTEIN"/>
    <property type="match status" value="1"/>
</dbReference>
<reference evidence="7" key="3">
    <citation type="submission" date="2023-07" db="EMBL/GenBank/DDBJ databases">
        <title>Whole Genome Sequencing of Colonoscopy isolates.</title>
        <authorList>
            <person name="Surve S.V."/>
            <person name="Valls R.A."/>
            <person name="Barrak K.E."/>
            <person name="Gardner T.B."/>
            <person name="O'Toole G.A."/>
        </authorList>
    </citation>
    <scope>NUCLEOTIDE SEQUENCE</scope>
    <source>
        <strain evidence="7">GP0119</strain>
    </source>
</reference>
<evidence type="ECO:0000259" key="4">
    <source>
        <dbReference type="PROSITE" id="PS01124"/>
    </source>
</evidence>
<evidence type="ECO:0000313" key="9">
    <source>
        <dbReference type="Proteomes" id="UP000095657"/>
    </source>
</evidence>
<gene>
    <name evidence="5" type="primary">araC_2</name>
    <name evidence="6" type="synonym">araC_4</name>
    <name evidence="5" type="ORF">ERS852494_02482</name>
    <name evidence="6" type="ORF">ERS852558_03106</name>
    <name evidence="8" type="ORF">NXW23_06825</name>
    <name evidence="7" type="ORF">Q4469_06635</name>
</gene>
<dbReference type="SUPFAM" id="SSF46689">
    <property type="entry name" value="Homeodomain-like"/>
    <property type="match status" value="1"/>
</dbReference>
<sequence length="288" mass="33928">MQNNKNKETLEIYVLGDDFKYYENLKYLPLTSYPSNIQSALIVYSLRGTAKISVHEDVHWIQPDELIILLPGQFVSFSEPSEDFLTVTMVISSSMFGDALSGVPRFSPHFFFYMRSHYYYPQNERDVLRIYNYLGMIKDKVMSTDAYRRELIIHLLRYLYLELFNAYEKESMLVNTRKDTRKEELANKFFSLIMKHFKENKDVAFYADKLCITSKYLTMVIKETSGKSAKDWIVEYIILEIKALLKNTSLNIQEIAIRTNFANQSSLGRFFRKHTGMSLSQYRMSHLD</sequence>
<evidence type="ECO:0000256" key="2">
    <source>
        <dbReference type="ARBA" id="ARBA00023125"/>
    </source>
</evidence>
<name>A0A174P5I2_9BACE</name>
<dbReference type="Proteomes" id="UP001060260">
    <property type="component" value="Chromosome"/>
</dbReference>
<dbReference type="GO" id="GO:0043565">
    <property type="term" value="F:sequence-specific DNA binding"/>
    <property type="evidence" value="ECO:0007669"/>
    <property type="project" value="InterPro"/>
</dbReference>
<reference evidence="8" key="2">
    <citation type="submission" date="2022-08" db="EMBL/GenBank/DDBJ databases">
        <title>Genome Sequencing of Bacteroides fragilis Group Isolates with Nanopore Technology.</title>
        <authorList>
            <person name="Tisza M.J."/>
            <person name="Smith D."/>
            <person name="Dekker J.P."/>
        </authorList>
    </citation>
    <scope>NUCLEOTIDE SEQUENCE</scope>
    <source>
        <strain evidence="8">BFG-474</strain>
    </source>
</reference>
<dbReference type="EMBL" id="CP103166">
    <property type="protein sequence ID" value="UVQ98042.1"/>
    <property type="molecule type" value="Genomic_DNA"/>
</dbReference>
<evidence type="ECO:0000313" key="6">
    <source>
        <dbReference type="EMBL" id="CUQ40595.1"/>
    </source>
</evidence>
<evidence type="ECO:0000256" key="1">
    <source>
        <dbReference type="ARBA" id="ARBA00023015"/>
    </source>
</evidence>
<dbReference type="PROSITE" id="PS01124">
    <property type="entry name" value="HTH_ARAC_FAMILY_2"/>
    <property type="match status" value="1"/>
</dbReference>
<dbReference type="Proteomes" id="UP000095725">
    <property type="component" value="Unassembled WGS sequence"/>
</dbReference>
<dbReference type="InterPro" id="IPR018060">
    <property type="entry name" value="HTH_AraC"/>
</dbReference>
<evidence type="ECO:0000313" key="10">
    <source>
        <dbReference type="Proteomes" id="UP000095725"/>
    </source>
</evidence>
<dbReference type="EMBL" id="CZAI01000005">
    <property type="protein sequence ID" value="CUP53575.1"/>
    <property type="molecule type" value="Genomic_DNA"/>
</dbReference>
<proteinExistence type="predicted"/>
<dbReference type="Proteomes" id="UP001170023">
    <property type="component" value="Unassembled WGS sequence"/>
</dbReference>
<evidence type="ECO:0000313" key="7">
    <source>
        <dbReference type="EMBL" id="MDO6357363.1"/>
    </source>
</evidence>
<organism evidence="5 9">
    <name type="scientific">Bacteroides caccae</name>
    <dbReference type="NCBI Taxonomy" id="47678"/>
    <lineage>
        <taxon>Bacteria</taxon>
        <taxon>Pseudomonadati</taxon>
        <taxon>Bacteroidota</taxon>
        <taxon>Bacteroidia</taxon>
        <taxon>Bacteroidales</taxon>
        <taxon>Bacteroidaceae</taxon>
        <taxon>Bacteroides</taxon>
    </lineage>
</organism>
<dbReference type="Gene3D" id="1.10.10.60">
    <property type="entry name" value="Homeodomain-like"/>
    <property type="match status" value="1"/>
</dbReference>